<evidence type="ECO:0000256" key="1">
    <source>
        <dbReference type="ARBA" id="ARBA00004429"/>
    </source>
</evidence>
<dbReference type="PANTHER" id="PTHR33362:SF5">
    <property type="entry name" value="C4-DICARBOXYLATE TRAP TRANSPORTER LARGE PERMEASE PROTEIN DCTM"/>
    <property type="match status" value="1"/>
</dbReference>
<gene>
    <name evidence="9" type="ORF">A2V47_06800</name>
</gene>
<feature type="transmembrane region" description="Helical" evidence="7">
    <location>
        <begin position="339"/>
        <end position="356"/>
    </location>
</feature>
<feature type="transmembrane region" description="Helical" evidence="7">
    <location>
        <begin position="82"/>
        <end position="102"/>
    </location>
</feature>
<reference evidence="9 10" key="1">
    <citation type="journal article" date="2016" name="Nat. Commun.">
        <title>Thousands of microbial genomes shed light on interconnected biogeochemical processes in an aquifer system.</title>
        <authorList>
            <person name="Anantharaman K."/>
            <person name="Brown C.T."/>
            <person name="Hug L.A."/>
            <person name="Sharon I."/>
            <person name="Castelle C.J."/>
            <person name="Probst A.J."/>
            <person name="Thomas B.C."/>
            <person name="Singh A."/>
            <person name="Wilkins M.J."/>
            <person name="Karaoz U."/>
            <person name="Brodie E.L."/>
            <person name="Williams K.H."/>
            <person name="Hubbard S.S."/>
            <person name="Banfield J.F."/>
        </authorList>
    </citation>
    <scope>NUCLEOTIDE SEQUENCE [LARGE SCALE GENOMIC DNA]</scope>
</reference>
<evidence type="ECO:0000256" key="3">
    <source>
        <dbReference type="ARBA" id="ARBA00022519"/>
    </source>
</evidence>
<evidence type="ECO:0000256" key="4">
    <source>
        <dbReference type="ARBA" id="ARBA00022692"/>
    </source>
</evidence>
<evidence type="ECO:0000256" key="6">
    <source>
        <dbReference type="ARBA" id="ARBA00023136"/>
    </source>
</evidence>
<feature type="transmembrane region" description="Helical" evidence="7">
    <location>
        <begin position="399"/>
        <end position="420"/>
    </location>
</feature>
<dbReference type="Pfam" id="PF06808">
    <property type="entry name" value="DctM"/>
    <property type="match status" value="1"/>
</dbReference>
<feature type="transmembrane region" description="Helical" evidence="7">
    <location>
        <begin position="56"/>
        <end position="75"/>
    </location>
</feature>
<dbReference type="InterPro" id="IPR004681">
    <property type="entry name" value="TRAP_DctM"/>
</dbReference>
<feature type="transmembrane region" description="Helical" evidence="7">
    <location>
        <begin position="277"/>
        <end position="298"/>
    </location>
</feature>
<feature type="transmembrane region" description="Helical" evidence="7">
    <location>
        <begin position="7"/>
        <end position="36"/>
    </location>
</feature>
<keyword evidence="5 7" id="KW-1133">Transmembrane helix</keyword>
<keyword evidence="4 7" id="KW-0812">Transmembrane</keyword>
<accession>A0A1F5ABU5</accession>
<feature type="transmembrane region" description="Helical" evidence="7">
    <location>
        <begin position="219"/>
        <end position="241"/>
    </location>
</feature>
<keyword evidence="6 7" id="KW-0472">Membrane</keyword>
<evidence type="ECO:0000259" key="8">
    <source>
        <dbReference type="Pfam" id="PF06808"/>
    </source>
</evidence>
<dbReference type="GO" id="GO:0022857">
    <property type="term" value="F:transmembrane transporter activity"/>
    <property type="evidence" value="ECO:0007669"/>
    <property type="project" value="TreeGrafter"/>
</dbReference>
<dbReference type="AlphaFoldDB" id="A0A1F5ABU5"/>
<evidence type="ECO:0000313" key="10">
    <source>
        <dbReference type="Proteomes" id="UP000177701"/>
    </source>
</evidence>
<comment type="subcellular location">
    <subcellularLocation>
        <location evidence="1">Cell inner membrane</location>
        <topology evidence="1">Multi-pass membrane protein</topology>
    </subcellularLocation>
</comment>
<comment type="caution">
    <text evidence="9">The sequence shown here is derived from an EMBL/GenBank/DDBJ whole genome shotgun (WGS) entry which is preliminary data.</text>
</comment>
<dbReference type="Proteomes" id="UP000177701">
    <property type="component" value="Unassembled WGS sequence"/>
</dbReference>
<proteinExistence type="predicted"/>
<feature type="transmembrane region" description="Helical" evidence="7">
    <location>
        <begin position="176"/>
        <end position="198"/>
    </location>
</feature>
<feature type="transmembrane region" description="Helical" evidence="7">
    <location>
        <begin position="140"/>
        <end position="164"/>
    </location>
</feature>
<feature type="domain" description="TRAP C4-dicarboxylate transport system permease DctM subunit" evidence="8">
    <location>
        <begin position="13"/>
        <end position="423"/>
    </location>
</feature>
<keyword evidence="2" id="KW-1003">Cell membrane</keyword>
<organism evidence="9 10">
    <name type="scientific">Candidatus Sediminicultor quintus</name>
    <dbReference type="NCBI Taxonomy" id="1797291"/>
    <lineage>
        <taxon>Bacteria</taxon>
        <taxon>Pseudomonadati</taxon>
        <taxon>Atribacterota</taxon>
        <taxon>Candidatus Phoenicimicrobiia</taxon>
        <taxon>Candidatus Pheonicimicrobiales</taxon>
        <taxon>Candidatus Phoenicimicrobiaceae</taxon>
        <taxon>Candidatus Sediminicultor</taxon>
    </lineage>
</organism>
<name>A0A1F5ABU5_9BACT</name>
<dbReference type="NCBIfam" id="TIGR00786">
    <property type="entry name" value="dctM"/>
    <property type="match status" value="1"/>
</dbReference>
<feature type="transmembrane region" description="Helical" evidence="7">
    <location>
        <begin position="362"/>
        <end position="387"/>
    </location>
</feature>
<evidence type="ECO:0000256" key="5">
    <source>
        <dbReference type="ARBA" id="ARBA00022989"/>
    </source>
</evidence>
<dbReference type="PIRSF" id="PIRSF006066">
    <property type="entry name" value="HI0050"/>
    <property type="match status" value="1"/>
</dbReference>
<dbReference type="EMBL" id="MEYH01000042">
    <property type="protein sequence ID" value="OGD16002.1"/>
    <property type="molecule type" value="Genomic_DNA"/>
</dbReference>
<evidence type="ECO:0000256" key="7">
    <source>
        <dbReference type="SAM" id="Phobius"/>
    </source>
</evidence>
<evidence type="ECO:0000256" key="2">
    <source>
        <dbReference type="ARBA" id="ARBA00022475"/>
    </source>
</evidence>
<dbReference type="STRING" id="1797291.A2V47_06800"/>
<keyword evidence="3" id="KW-0997">Cell inner membrane</keyword>
<sequence>MEIAPQIIALISFALIFLTLFTGMYIFVALGLSALISAAIFQHSWAAMPYILFDNANSFILTAILTFVFMGEVLYRSGATMILFRGAVAILKFLPGGLYHAVILASAVFAATCGSSAASAATIGRIALPELLDRGYNKRLALGTIAGGSTLANLIPPSLGFIVYGACTQESVSRLFMAGVVPGLIIALLMMIYVAIVVKMHPEYVKPAPAVSFKQSFKDILNLIPIFVIIVFVLGSIYMGIATPTEAGTVGALSALILAAFYKKLNWKIIKESGFGAVKVTSMVIMLFITAYMMGSVFGAMRVPKIIMEWVSLAGFSPFMVLIGVIVIYTIMGFFMETLPVLVLTIGTVYPLMMSLGYNGIWFGVLSTIVLAAGMITPPVGICLYVTQALPPTSSLLEVSRGCVAFCVILYIMAFLLIIWPELATWLPNMVM</sequence>
<feature type="transmembrane region" description="Helical" evidence="7">
    <location>
        <begin position="310"/>
        <end position="332"/>
    </location>
</feature>
<dbReference type="GO" id="GO:0005886">
    <property type="term" value="C:plasma membrane"/>
    <property type="evidence" value="ECO:0007669"/>
    <property type="project" value="UniProtKB-SubCell"/>
</dbReference>
<protein>
    <recommendedName>
        <fullName evidence="8">TRAP C4-dicarboxylate transport system permease DctM subunit domain-containing protein</fullName>
    </recommendedName>
</protein>
<evidence type="ECO:0000313" key="9">
    <source>
        <dbReference type="EMBL" id="OGD16002.1"/>
    </source>
</evidence>
<dbReference type="PANTHER" id="PTHR33362">
    <property type="entry name" value="SIALIC ACID TRAP TRANSPORTER PERMEASE PROTEIN SIAT-RELATED"/>
    <property type="match status" value="1"/>
</dbReference>
<dbReference type="InterPro" id="IPR010656">
    <property type="entry name" value="DctM"/>
</dbReference>